<dbReference type="PANTHER" id="PTHR37574">
    <property type="entry name" value="LIPASE B"/>
    <property type="match status" value="1"/>
</dbReference>
<feature type="chain" id="PRO_5019339914" description="Lipase B" evidence="1">
    <location>
        <begin position="19"/>
        <end position="460"/>
    </location>
</feature>
<proteinExistence type="predicted"/>
<dbReference type="InterPro" id="IPR053228">
    <property type="entry name" value="Stereospecific_Lipase"/>
</dbReference>
<dbReference type="SUPFAM" id="SSF53474">
    <property type="entry name" value="alpha/beta-Hydrolases"/>
    <property type="match status" value="1"/>
</dbReference>
<keyword evidence="3" id="KW-1185">Reference proteome</keyword>
<dbReference type="AlphaFoldDB" id="A0A420Y2T0"/>
<dbReference type="Proteomes" id="UP000275385">
    <property type="component" value="Unassembled WGS sequence"/>
</dbReference>
<sequence length="460" mass="48646">MYLSSLASALMLLGAADALPRSSNAGYHGSRSPYRRTIQSRDQASVLAELLGTKPTRASPTSADDLRSRLSSIWGGNTNSTTVDFYSGIKTQINANIGVPDIITDVVDVLVGPYRPIGYTNNINPRSPSSPIYPSAMNSTDPDFTLSEAKLRAAIQIPSSFTYGQRPPVILVPGTGGYGGENFDSNILKVLSGATFGDAVWLNVPGALLDEAQRNAEYVAYAVNYISGISGHKNVSLISWSQGGLDIQWAFTFWPSIRFKVSDFVAVSPDFHGTTLAKALCLSAGAGTTDVDPCPASVIQQEYNSKFVSALRAAGGGDAYVPTTTLYSASYDEIVEPQQGVIASAFIGDARGVGVTNVEAQSTCFGTVAAGFYGHAEMLFHPLTIALVTDALSHEGPGSLARLDLNEVCSTYVAPGLTVENAVDTAAQIVTAAIRLLAYQPRLTEEPELMPYAMAASEKS</sequence>
<dbReference type="PANTHER" id="PTHR37574:SF1">
    <property type="entry name" value="LIPASE B"/>
    <property type="match status" value="1"/>
</dbReference>
<organism evidence="2 3">
    <name type="scientific">Coniochaeta pulveracea</name>
    <dbReference type="NCBI Taxonomy" id="177199"/>
    <lineage>
        <taxon>Eukaryota</taxon>
        <taxon>Fungi</taxon>
        <taxon>Dikarya</taxon>
        <taxon>Ascomycota</taxon>
        <taxon>Pezizomycotina</taxon>
        <taxon>Sordariomycetes</taxon>
        <taxon>Sordariomycetidae</taxon>
        <taxon>Coniochaetales</taxon>
        <taxon>Coniochaetaceae</taxon>
        <taxon>Coniochaeta</taxon>
    </lineage>
</organism>
<dbReference type="InterPro" id="IPR029058">
    <property type="entry name" value="AB_hydrolase_fold"/>
</dbReference>
<dbReference type="Gene3D" id="3.40.50.1820">
    <property type="entry name" value="alpha/beta hydrolase"/>
    <property type="match status" value="1"/>
</dbReference>
<evidence type="ECO:0008006" key="4">
    <source>
        <dbReference type="Google" id="ProtNLM"/>
    </source>
</evidence>
<gene>
    <name evidence="2" type="ORF">DL546_001884</name>
</gene>
<feature type="signal peptide" evidence="1">
    <location>
        <begin position="1"/>
        <end position="18"/>
    </location>
</feature>
<keyword evidence="1" id="KW-0732">Signal</keyword>
<comment type="caution">
    <text evidence="2">The sequence shown here is derived from an EMBL/GenBank/DDBJ whole genome shotgun (WGS) entry which is preliminary data.</text>
</comment>
<protein>
    <recommendedName>
        <fullName evidence="4">Lipase B</fullName>
    </recommendedName>
</protein>
<accession>A0A420Y2T0</accession>
<dbReference type="OrthoDB" id="4605274at2759"/>
<evidence type="ECO:0000313" key="3">
    <source>
        <dbReference type="Proteomes" id="UP000275385"/>
    </source>
</evidence>
<dbReference type="STRING" id="177199.A0A420Y2T0"/>
<name>A0A420Y2T0_9PEZI</name>
<reference evidence="2 3" key="1">
    <citation type="submission" date="2018-08" db="EMBL/GenBank/DDBJ databases">
        <title>Draft genome of the lignicolous fungus Coniochaeta pulveracea.</title>
        <authorList>
            <person name="Borstlap C.J."/>
            <person name="De Witt R.N."/>
            <person name="Botha A."/>
            <person name="Volschenk H."/>
        </authorList>
    </citation>
    <scope>NUCLEOTIDE SEQUENCE [LARGE SCALE GENOMIC DNA]</scope>
    <source>
        <strain evidence="2 3">CAB683</strain>
    </source>
</reference>
<evidence type="ECO:0000256" key="1">
    <source>
        <dbReference type="SAM" id="SignalP"/>
    </source>
</evidence>
<dbReference type="EMBL" id="QVQW01000060">
    <property type="protein sequence ID" value="RKU42169.1"/>
    <property type="molecule type" value="Genomic_DNA"/>
</dbReference>
<evidence type="ECO:0000313" key="2">
    <source>
        <dbReference type="EMBL" id="RKU42169.1"/>
    </source>
</evidence>